<accession>A0A8J7I1I3</accession>
<proteinExistence type="predicted"/>
<dbReference type="RefSeq" id="WP_214430644.1">
    <property type="nucleotide sequence ID" value="NZ_CAWPUQ010000219.1"/>
</dbReference>
<protein>
    <submittedName>
        <fullName evidence="1">Uncharacterized protein</fullName>
    </submittedName>
</protein>
<dbReference type="Proteomes" id="UP000662314">
    <property type="component" value="Unassembled WGS sequence"/>
</dbReference>
<dbReference type="EMBL" id="JAECZA010000004">
    <property type="protein sequence ID" value="MBH8571808.1"/>
    <property type="molecule type" value="Genomic_DNA"/>
</dbReference>
<evidence type="ECO:0000313" key="2">
    <source>
        <dbReference type="Proteomes" id="UP000662314"/>
    </source>
</evidence>
<dbReference type="AlphaFoldDB" id="A0A8J7I1I3"/>
<keyword evidence="2" id="KW-1185">Reference proteome</keyword>
<evidence type="ECO:0000313" key="1">
    <source>
        <dbReference type="EMBL" id="MBH8571808.1"/>
    </source>
</evidence>
<reference evidence="1 2" key="1">
    <citation type="journal article" date="2021" name="Int. J. Syst. Evol. Microbiol.">
        <title>Amazonocrinis nigriterrae gen. nov., sp. nov., Atlanticothrix silvestris gen. nov., sp. nov. and Dendronalium phyllosphericum gen. nov., sp. nov., nostocacean cyanobacteria from Brazilian environments.</title>
        <authorList>
            <person name="Alvarenga D.O."/>
            <person name="Andreote A.P.D."/>
            <person name="Branco L.H.Z."/>
            <person name="Delbaje E."/>
            <person name="Cruz R.B."/>
            <person name="Varani A.M."/>
            <person name="Fiore M.F."/>
        </authorList>
    </citation>
    <scope>NUCLEOTIDE SEQUENCE [LARGE SCALE GENOMIC DNA]</scope>
    <source>
        <strain evidence="1 2">CENA369</strain>
    </source>
</reference>
<gene>
    <name evidence="1" type="ORF">I8752_01940</name>
</gene>
<sequence length="173" mass="19271">MNIKQTAWIWILVVSSMGLFGVESANAKKAETEAPTTASSTDISQSSQVTIAQLSELVTPITATWELTYSAAGIVHKSILRMNGYSGTMRTRFFNIKSFQTEAVDQTMYLKPHPEGLLIVGYNPVYAGTRTPHPIYSPDNFFFSISPDDDQLPIFITCDDRKRCSPVSVKRLR</sequence>
<organism evidence="1 2">
    <name type="scientific">Dendronalium phyllosphericum CENA369</name>
    <dbReference type="NCBI Taxonomy" id="1725256"/>
    <lineage>
        <taxon>Bacteria</taxon>
        <taxon>Bacillati</taxon>
        <taxon>Cyanobacteriota</taxon>
        <taxon>Cyanophyceae</taxon>
        <taxon>Nostocales</taxon>
        <taxon>Nostocaceae</taxon>
        <taxon>Dendronalium</taxon>
        <taxon>Dendronalium phyllosphericum</taxon>
    </lineage>
</organism>
<comment type="caution">
    <text evidence="1">The sequence shown here is derived from an EMBL/GenBank/DDBJ whole genome shotgun (WGS) entry which is preliminary data.</text>
</comment>
<name>A0A8J7I1I3_9NOST</name>